<sequence>MPARMDEYLDKVIKNRFSISLMSNAKWRKVFTVLDVPELMLNQCYWKFVDNDCEFLGWFTKSDELMEKYVGDYGSGPFAYKRIEWLEIPKVGKPSKYENVPFKHWHQDIDEALNILNSVGHFDTKLTDRGLRIYGFRE</sequence>
<comment type="caution">
    <text evidence="1">The sequence shown here is derived from an EMBL/GenBank/DDBJ whole genome shotgun (WGS) entry which is preliminary data.</text>
</comment>
<gene>
    <name evidence="1" type="ORF">VFDL14_22675</name>
</gene>
<organism evidence="1 2">
    <name type="scientific">Vibrio fortis</name>
    <dbReference type="NCBI Taxonomy" id="212667"/>
    <lineage>
        <taxon>Bacteria</taxon>
        <taxon>Pseudomonadati</taxon>
        <taxon>Pseudomonadota</taxon>
        <taxon>Gammaproteobacteria</taxon>
        <taxon>Vibrionales</taxon>
        <taxon>Vibrionaceae</taxon>
        <taxon>Vibrio</taxon>
    </lineage>
</organism>
<dbReference type="Pfam" id="PF20383">
    <property type="entry name" value="DUF6678"/>
    <property type="match status" value="1"/>
</dbReference>
<dbReference type="EMBL" id="JFFR01000013">
    <property type="protein sequence ID" value="KDN28988.1"/>
    <property type="molecule type" value="Genomic_DNA"/>
</dbReference>
<evidence type="ECO:0000313" key="1">
    <source>
        <dbReference type="EMBL" id="KDN28988.1"/>
    </source>
</evidence>
<reference evidence="1 2" key="1">
    <citation type="submission" date="2014-02" db="EMBL/GenBank/DDBJ databases">
        <title>Vibrio fortis Dalian14 Genome Sequencing.</title>
        <authorList>
            <person name="Wang Y."/>
            <person name="Song L."/>
            <person name="Liu G."/>
            <person name="Ding J."/>
        </authorList>
    </citation>
    <scope>NUCLEOTIDE SEQUENCE [LARGE SCALE GENOMIC DNA]</scope>
    <source>
        <strain evidence="1 2">Dalian14</strain>
    </source>
</reference>
<dbReference type="OrthoDB" id="7594215at2"/>
<keyword evidence="2" id="KW-1185">Reference proteome</keyword>
<proteinExistence type="predicted"/>
<name>A0A066UXL2_9VIBR</name>
<evidence type="ECO:0000313" key="2">
    <source>
        <dbReference type="Proteomes" id="UP000027219"/>
    </source>
</evidence>
<dbReference type="InterPro" id="IPR046500">
    <property type="entry name" value="DUF6678"/>
</dbReference>
<dbReference type="Proteomes" id="UP000027219">
    <property type="component" value="Unassembled WGS sequence"/>
</dbReference>
<dbReference type="AlphaFoldDB" id="A0A066UXL2"/>
<accession>A0A066UXL2</accession>
<protein>
    <submittedName>
        <fullName evidence="1">Uncharacterized protein</fullName>
    </submittedName>
</protein>
<dbReference type="RefSeq" id="WP_032550788.1">
    <property type="nucleotide sequence ID" value="NZ_JFFR01000013.1"/>
</dbReference>